<dbReference type="InterPro" id="IPR029063">
    <property type="entry name" value="SAM-dependent_MTases_sf"/>
</dbReference>
<dbReference type="Gene3D" id="3.40.50.150">
    <property type="entry name" value="Vaccinia Virus protein VP39"/>
    <property type="match status" value="1"/>
</dbReference>
<accession>A0ABY8TXW6</accession>
<feature type="compositionally biased region" description="Polar residues" evidence="1">
    <location>
        <begin position="53"/>
        <end position="63"/>
    </location>
</feature>
<dbReference type="InterPro" id="IPR019410">
    <property type="entry name" value="Methyltransf_16"/>
</dbReference>
<dbReference type="Proteomes" id="UP001244341">
    <property type="component" value="Chromosome 4b"/>
</dbReference>
<name>A0ABY8TXW6_TETOB</name>
<evidence type="ECO:0000256" key="1">
    <source>
        <dbReference type="SAM" id="MobiDB-lite"/>
    </source>
</evidence>
<dbReference type="Pfam" id="PF10294">
    <property type="entry name" value="Methyltransf_16"/>
    <property type="match status" value="1"/>
</dbReference>
<dbReference type="CDD" id="cd02440">
    <property type="entry name" value="AdoMet_MTases"/>
    <property type="match status" value="1"/>
</dbReference>
<evidence type="ECO:0000313" key="3">
    <source>
        <dbReference type="Proteomes" id="UP001244341"/>
    </source>
</evidence>
<feature type="region of interest" description="Disordered" evidence="1">
    <location>
        <begin position="38"/>
        <end position="76"/>
    </location>
</feature>
<protein>
    <recommendedName>
        <fullName evidence="4">Methyltransferase small domain-containing protein</fullName>
    </recommendedName>
</protein>
<dbReference type="EMBL" id="CP126211">
    <property type="protein sequence ID" value="WIA13223.1"/>
    <property type="molecule type" value="Genomic_DNA"/>
</dbReference>
<reference evidence="2 3" key="1">
    <citation type="submission" date="2023-05" db="EMBL/GenBank/DDBJ databases">
        <title>A 100% complete, gapless, phased diploid assembly of the Scenedesmus obliquus UTEX 3031 genome.</title>
        <authorList>
            <person name="Biondi T.C."/>
            <person name="Hanschen E.R."/>
            <person name="Kwon T."/>
            <person name="Eng W."/>
            <person name="Kruse C.P.S."/>
            <person name="Koehler S.I."/>
            <person name="Kunde Y."/>
            <person name="Gleasner C.D."/>
            <person name="You Mak K.T."/>
            <person name="Polle J."/>
            <person name="Hovde B.T."/>
            <person name="Starkenburg S.R."/>
        </authorList>
    </citation>
    <scope>NUCLEOTIDE SEQUENCE [LARGE SCALE GENOMIC DNA]</scope>
    <source>
        <strain evidence="2 3">DOE0152z</strain>
    </source>
</reference>
<dbReference type="SUPFAM" id="SSF53335">
    <property type="entry name" value="S-adenosyl-L-methionine-dependent methyltransferases"/>
    <property type="match status" value="1"/>
</dbReference>
<dbReference type="PANTHER" id="PTHR14614">
    <property type="entry name" value="HEPATOCELLULAR CARCINOMA-ASSOCIATED ANTIGEN"/>
    <property type="match status" value="1"/>
</dbReference>
<proteinExistence type="predicted"/>
<gene>
    <name evidence="2" type="ORF">OEZ85_006815</name>
</gene>
<dbReference type="PANTHER" id="PTHR14614:SF132">
    <property type="entry name" value="PROTEIN-LYSINE METHYLTRANSFERASE C42C1.13"/>
    <property type="match status" value="1"/>
</dbReference>
<keyword evidence="3" id="KW-1185">Reference proteome</keyword>
<sequence>MALVPFRVAGAAASQQRGQQLLQVGPHSLLLHQRPKESGNTAHLQRVADRQQEQQPAGTSGSMQLAAAGSAPSEQQQPDLSRVGLVLWQSGYVLSDFLLLRLPQLQAGPHGCSSCWAGARVLELGCGAGTVGMFLALGGAQVVVTDLPHILHLTRENLALNFPLTSAAAASTGNSSSTSSRSDLLYDPTCHQALLSSLQQLCAPHTQVFLCYRCRGLGEEAFHAAVAAAGWAVEEVPCQLLHPEYQAGEYCVLRLMKTG</sequence>
<evidence type="ECO:0008006" key="4">
    <source>
        <dbReference type="Google" id="ProtNLM"/>
    </source>
</evidence>
<organism evidence="2 3">
    <name type="scientific">Tetradesmus obliquus</name>
    <name type="common">Green alga</name>
    <name type="synonym">Acutodesmus obliquus</name>
    <dbReference type="NCBI Taxonomy" id="3088"/>
    <lineage>
        <taxon>Eukaryota</taxon>
        <taxon>Viridiplantae</taxon>
        <taxon>Chlorophyta</taxon>
        <taxon>core chlorophytes</taxon>
        <taxon>Chlorophyceae</taxon>
        <taxon>CS clade</taxon>
        <taxon>Sphaeropleales</taxon>
        <taxon>Scenedesmaceae</taxon>
        <taxon>Tetradesmus</taxon>
    </lineage>
</organism>
<evidence type="ECO:0000313" key="2">
    <source>
        <dbReference type="EMBL" id="WIA13223.1"/>
    </source>
</evidence>